<accession>A0A814ENE7</accession>
<evidence type="ECO:0000259" key="3">
    <source>
        <dbReference type="Pfam" id="PF21666"/>
    </source>
</evidence>
<sequence>MGRRSLKRNLNELIKLMKEDKNNVNNSIKDYLESGQKILNDLPLLIDNRDKILDPQISLDTQILALWLFLNSDLNQTNTECLAQISTGEGKLTIVAALAAIKVSIIIAIALFDKQNHNKITKSTNIVVSQAIYLFTEKSKQKKKGFYPRDTQILALWLFLNSDLNQINTECLAQISTSEGKLIIVAALAAIKNMSLLDEPTEEILKIDFTNQNADLPSFPHPFLSGNYGDGKIPKSLIELRMMNLSGNIRNKSKWFEKMQDQIIRNKWKQEALEQSSLSEKQIDYVLAELEYYNSIRDQSMEMSVDDGVWQSDELIPQDIKQSLISCVQSLENIPENEQDWHPGTNKQVLDLVHPSLFCFVNQTTRVINERNHLINLDDALKYIGLGQTIDINANTSLSNSQNKQQKLQKSYSQSNTYQWIPTEFNVSKDGRVKIESYINNLHPIQHKQLYQVIENICQHFIPLFSKVLTDLIDNQNKPNRIIVDPYKWYENESSSSSSNEDHEDDNDDDNHHHHRTIIQPDVGEFHMPSLTNSNIDLRGRKLQIIVKLANIILTPTNPAYPGGVWHIEGMENEHIIATGIYYYFNSNITQSNLQFRTAICEPNYEQDDRYGVDTIYGLQDELPLNQLLGEVITQENRCLVFPNLYQHRVAPFQLKDPTQPGQRKILVFFLVDPTIRILSTAHIPPQQSHWYCDIIRSIPVFNELPSLVVDKIMSYIDFPMTMDQAKQHREELMNERKYFISQNNELLFERPFSLCEH</sequence>
<dbReference type="InterPro" id="IPR027417">
    <property type="entry name" value="P-loop_NTPase"/>
</dbReference>
<evidence type="ECO:0000313" key="4">
    <source>
        <dbReference type="EMBL" id="CAF0968545.1"/>
    </source>
</evidence>
<evidence type="ECO:0000259" key="2">
    <source>
        <dbReference type="Pfam" id="PF14033"/>
    </source>
</evidence>
<dbReference type="Pfam" id="PF14033">
    <property type="entry name" value="DUF4246"/>
    <property type="match status" value="1"/>
</dbReference>
<feature type="region of interest" description="Disordered" evidence="1">
    <location>
        <begin position="493"/>
        <end position="515"/>
    </location>
</feature>
<dbReference type="InterPro" id="IPR049207">
    <property type="entry name" value="DUF4246_N"/>
</dbReference>
<dbReference type="PANTHER" id="PTHR33119:SF1">
    <property type="entry name" value="FE2OG DIOXYGENASE DOMAIN-CONTAINING PROTEIN"/>
    <property type="match status" value="1"/>
</dbReference>
<proteinExistence type="predicted"/>
<name>A0A814ENE7_9BILA</name>
<gene>
    <name evidence="4" type="ORF">IZO911_LOCUS15910</name>
</gene>
<dbReference type="EMBL" id="CAJNOE010000140">
    <property type="protein sequence ID" value="CAF0968545.1"/>
    <property type="molecule type" value="Genomic_DNA"/>
</dbReference>
<organism evidence="4 5">
    <name type="scientific">Adineta steineri</name>
    <dbReference type="NCBI Taxonomy" id="433720"/>
    <lineage>
        <taxon>Eukaryota</taxon>
        <taxon>Metazoa</taxon>
        <taxon>Spiralia</taxon>
        <taxon>Gnathifera</taxon>
        <taxon>Rotifera</taxon>
        <taxon>Eurotatoria</taxon>
        <taxon>Bdelloidea</taxon>
        <taxon>Adinetida</taxon>
        <taxon>Adinetidae</taxon>
        <taxon>Adineta</taxon>
    </lineage>
</organism>
<dbReference type="Gene3D" id="3.40.50.300">
    <property type="entry name" value="P-loop containing nucleotide triphosphate hydrolases"/>
    <property type="match status" value="1"/>
</dbReference>
<feature type="domain" description="DUF4246" evidence="2">
    <location>
        <begin position="280"/>
        <end position="692"/>
    </location>
</feature>
<dbReference type="InterPro" id="IPR049192">
    <property type="entry name" value="DUF4246_C"/>
</dbReference>
<evidence type="ECO:0000313" key="5">
    <source>
        <dbReference type="Proteomes" id="UP000663860"/>
    </source>
</evidence>
<dbReference type="Pfam" id="PF21666">
    <property type="entry name" value="DUF4246_N"/>
    <property type="match status" value="1"/>
</dbReference>
<evidence type="ECO:0000256" key="1">
    <source>
        <dbReference type="SAM" id="MobiDB-lite"/>
    </source>
</evidence>
<protein>
    <submittedName>
        <fullName evidence="4">Uncharacterized protein</fullName>
    </submittedName>
</protein>
<comment type="caution">
    <text evidence="4">The sequence shown here is derived from an EMBL/GenBank/DDBJ whole genome shotgun (WGS) entry which is preliminary data.</text>
</comment>
<dbReference type="AlphaFoldDB" id="A0A814ENE7"/>
<dbReference type="PANTHER" id="PTHR33119">
    <property type="entry name" value="IFI3P"/>
    <property type="match status" value="1"/>
</dbReference>
<feature type="domain" description="DUF4246" evidence="3">
    <location>
        <begin position="215"/>
        <end position="271"/>
    </location>
</feature>
<dbReference type="InterPro" id="IPR025340">
    <property type="entry name" value="DUF4246"/>
</dbReference>
<dbReference type="Proteomes" id="UP000663860">
    <property type="component" value="Unassembled WGS sequence"/>
</dbReference>
<reference evidence="4" key="1">
    <citation type="submission" date="2021-02" db="EMBL/GenBank/DDBJ databases">
        <authorList>
            <person name="Nowell W R."/>
        </authorList>
    </citation>
    <scope>NUCLEOTIDE SEQUENCE</scope>
</reference>